<gene>
    <name evidence="5" type="ORF">K1W69_08180</name>
</gene>
<proteinExistence type="inferred from homology"/>
<dbReference type="SUPFAM" id="SSF53335">
    <property type="entry name" value="S-adenosyl-L-methionine-dependent methyltransferases"/>
    <property type="match status" value="1"/>
</dbReference>
<dbReference type="Gene3D" id="3.40.50.150">
    <property type="entry name" value="Vaccinia Virus protein VP39"/>
    <property type="match status" value="1"/>
</dbReference>
<dbReference type="Proteomes" id="UP001196509">
    <property type="component" value="Unassembled WGS sequence"/>
</dbReference>
<evidence type="ECO:0000313" key="5">
    <source>
        <dbReference type="EMBL" id="MBW8637161.1"/>
    </source>
</evidence>
<dbReference type="GO" id="GO:0005737">
    <property type="term" value="C:cytoplasm"/>
    <property type="evidence" value="ECO:0007669"/>
    <property type="project" value="TreeGrafter"/>
</dbReference>
<dbReference type="EMBL" id="JAICBX010000001">
    <property type="protein sequence ID" value="MBW8637161.1"/>
    <property type="molecule type" value="Genomic_DNA"/>
</dbReference>
<evidence type="ECO:0000313" key="6">
    <source>
        <dbReference type="Proteomes" id="UP001196509"/>
    </source>
</evidence>
<reference evidence="5" key="1">
    <citation type="submission" date="2021-08" db="EMBL/GenBank/DDBJ databases">
        <title>Hoeflea bacterium WL0058 sp. nov., isolated from the sediment.</title>
        <authorList>
            <person name="Wang L."/>
            <person name="Zhang D."/>
        </authorList>
    </citation>
    <scope>NUCLEOTIDE SEQUENCE</scope>
    <source>
        <strain evidence="5">WL0058</strain>
    </source>
</reference>
<name>A0AAE3D0U1_9HYPH</name>
<comment type="similarity">
    <text evidence="1">Belongs to the methyltransferase superfamily. L-isoaspartyl/D-aspartyl protein methyltransferase family.</text>
</comment>
<evidence type="ECO:0000256" key="4">
    <source>
        <dbReference type="ARBA" id="ARBA00030757"/>
    </source>
</evidence>
<dbReference type="GO" id="GO:0004719">
    <property type="term" value="F:protein-L-isoaspartate (D-aspartate) O-methyltransferase activity"/>
    <property type="evidence" value="ECO:0007669"/>
    <property type="project" value="InterPro"/>
</dbReference>
<dbReference type="PANTHER" id="PTHR11579:SF18">
    <property type="entry name" value="PROTEIN-L-ISOASPARTATE O-METHYLTRANSFERASE"/>
    <property type="match status" value="1"/>
</dbReference>
<comment type="caution">
    <text evidence="5">The sequence shown here is derived from an EMBL/GenBank/DDBJ whole genome shotgun (WGS) entry which is preliminary data.</text>
</comment>
<dbReference type="InterPro" id="IPR029063">
    <property type="entry name" value="SAM-dependent_MTases_sf"/>
</dbReference>
<organism evidence="5 6">
    <name type="scientific">Flavimaribacter sediminis</name>
    <dbReference type="NCBI Taxonomy" id="2865987"/>
    <lineage>
        <taxon>Bacteria</taxon>
        <taxon>Pseudomonadati</taxon>
        <taxon>Pseudomonadota</taxon>
        <taxon>Alphaproteobacteria</taxon>
        <taxon>Hyphomicrobiales</taxon>
        <taxon>Rhizobiaceae</taxon>
        <taxon>Flavimaribacter</taxon>
    </lineage>
</organism>
<dbReference type="InterPro" id="IPR000682">
    <property type="entry name" value="PCMT"/>
</dbReference>
<sequence length="222" mass="24339">MDYEAAREKMVDNQIRTTDVTSHPVLRAFLEVAREDFVPEKFKPLAYIDDDIPVSTDQDGRASRYLMEPSPLAKLLQLADMTPDDVVLEIGCGTGYVSALLSLLASSVVALESDEDLAAEATETLSRLGYDSVAVVTGDLRKGYEPEAPYDVIFIGGAVEELPTALFDQLRDGGRLVVVEGHGNASRAKLYVKDDGHTSSRRGFNTSVKLLNGFERSEEFVF</sequence>
<evidence type="ECO:0000256" key="1">
    <source>
        <dbReference type="ARBA" id="ARBA00005369"/>
    </source>
</evidence>
<protein>
    <recommendedName>
        <fullName evidence="2">Protein-L-isoaspartate O-methyltransferase</fullName>
    </recommendedName>
    <alternativeName>
        <fullName evidence="4">Protein L-isoaspartyl methyltransferase</fullName>
    </alternativeName>
</protein>
<evidence type="ECO:0000256" key="2">
    <source>
        <dbReference type="ARBA" id="ARBA00013346"/>
    </source>
</evidence>
<dbReference type="RefSeq" id="WP_220227897.1">
    <property type="nucleotide sequence ID" value="NZ_JAICBX010000001.1"/>
</dbReference>
<evidence type="ECO:0000256" key="3">
    <source>
        <dbReference type="ARBA" id="ARBA00022691"/>
    </source>
</evidence>
<keyword evidence="6" id="KW-1185">Reference proteome</keyword>
<dbReference type="InterPro" id="IPR020596">
    <property type="entry name" value="rRNA_Ade_Mease_Trfase_CS"/>
</dbReference>
<keyword evidence="3" id="KW-0949">S-adenosyl-L-methionine</keyword>
<dbReference type="CDD" id="cd02440">
    <property type="entry name" value="AdoMet_MTases"/>
    <property type="match status" value="1"/>
</dbReference>
<dbReference type="PROSITE" id="PS01131">
    <property type="entry name" value="RRNA_A_DIMETH"/>
    <property type="match status" value="1"/>
</dbReference>
<dbReference type="Pfam" id="PF01135">
    <property type="entry name" value="PCMT"/>
    <property type="match status" value="1"/>
</dbReference>
<dbReference type="PANTHER" id="PTHR11579">
    <property type="entry name" value="PROTEIN-L-ISOASPARTATE O-METHYLTRANSFERASE"/>
    <property type="match status" value="1"/>
</dbReference>
<dbReference type="GO" id="GO:0000179">
    <property type="term" value="F:rRNA (adenine-N6,N6-)-dimethyltransferase activity"/>
    <property type="evidence" value="ECO:0007669"/>
    <property type="project" value="InterPro"/>
</dbReference>
<dbReference type="AlphaFoldDB" id="A0AAE3D0U1"/>
<accession>A0AAE3D0U1</accession>